<name>A0A644ZSY0_9ZZZZ</name>
<comment type="caution">
    <text evidence="2">The sequence shown here is derived from an EMBL/GenBank/DDBJ whole genome shotgun (WGS) entry which is preliminary data.</text>
</comment>
<gene>
    <name evidence="2" type="ORF">SDC9_90533</name>
</gene>
<dbReference type="EMBL" id="VSSQ01010260">
    <property type="protein sequence ID" value="MPM43856.1"/>
    <property type="molecule type" value="Genomic_DNA"/>
</dbReference>
<evidence type="ECO:0000313" key="2">
    <source>
        <dbReference type="EMBL" id="MPM43856.1"/>
    </source>
</evidence>
<protein>
    <submittedName>
        <fullName evidence="2">Uncharacterized protein</fullName>
    </submittedName>
</protein>
<dbReference type="AlphaFoldDB" id="A0A644ZSY0"/>
<proteinExistence type="predicted"/>
<accession>A0A644ZSY0</accession>
<reference evidence="2" key="1">
    <citation type="submission" date="2019-08" db="EMBL/GenBank/DDBJ databases">
        <authorList>
            <person name="Kucharzyk K."/>
            <person name="Murdoch R.W."/>
            <person name="Higgins S."/>
            <person name="Loffler F."/>
        </authorList>
    </citation>
    <scope>NUCLEOTIDE SEQUENCE</scope>
</reference>
<feature type="compositionally biased region" description="Basic and acidic residues" evidence="1">
    <location>
        <begin position="59"/>
        <end position="78"/>
    </location>
</feature>
<sequence>MRVPAGEQQRAPAVAAADLRRDGRCAVLYRHAAPCHACGRLHRLLEDFDQADSSPHQQNGRDADSGDGADRAHGDPVQKSRAVRFVLC</sequence>
<feature type="region of interest" description="Disordered" evidence="1">
    <location>
        <begin position="49"/>
        <end position="88"/>
    </location>
</feature>
<organism evidence="2">
    <name type="scientific">bioreactor metagenome</name>
    <dbReference type="NCBI Taxonomy" id="1076179"/>
    <lineage>
        <taxon>unclassified sequences</taxon>
        <taxon>metagenomes</taxon>
        <taxon>ecological metagenomes</taxon>
    </lineage>
</organism>
<evidence type="ECO:0000256" key="1">
    <source>
        <dbReference type="SAM" id="MobiDB-lite"/>
    </source>
</evidence>